<feature type="compositionally biased region" description="Pro residues" evidence="1">
    <location>
        <begin position="1"/>
        <end position="10"/>
    </location>
</feature>
<sequence>MSQPGNPVPGPEDRQSLSEMPRDELHIRLAAVVFAVALIVAAVGTAADALAVAIVAAVVALAAIIHMTVWIKRRGADAEDRTREDQPDR</sequence>
<dbReference type="RefSeq" id="WP_203888194.1">
    <property type="nucleotide sequence ID" value="NZ_BAABHH010000002.1"/>
</dbReference>
<feature type="transmembrane region" description="Helical" evidence="2">
    <location>
        <begin position="49"/>
        <end position="71"/>
    </location>
</feature>
<feature type="compositionally biased region" description="Basic and acidic residues" evidence="1">
    <location>
        <begin position="11"/>
        <end position="20"/>
    </location>
</feature>
<dbReference type="Proteomes" id="UP000630097">
    <property type="component" value="Unassembled WGS sequence"/>
</dbReference>
<keyword evidence="2" id="KW-1133">Transmembrane helix</keyword>
<protein>
    <submittedName>
        <fullName evidence="3">Uncharacterized protein</fullName>
    </submittedName>
</protein>
<keyword evidence="2" id="KW-0812">Transmembrane</keyword>
<comment type="caution">
    <text evidence="3">The sequence shown here is derived from an EMBL/GenBank/DDBJ whole genome shotgun (WGS) entry which is preliminary data.</text>
</comment>
<evidence type="ECO:0000256" key="2">
    <source>
        <dbReference type="SAM" id="Phobius"/>
    </source>
</evidence>
<evidence type="ECO:0000313" key="3">
    <source>
        <dbReference type="EMBL" id="GIG84932.1"/>
    </source>
</evidence>
<gene>
    <name evidence="3" type="ORF">Pka01_80590</name>
</gene>
<feature type="region of interest" description="Disordered" evidence="1">
    <location>
        <begin position="1"/>
        <end position="20"/>
    </location>
</feature>
<accession>A0A8J3Q1C1</accession>
<keyword evidence="4" id="KW-1185">Reference proteome</keyword>
<dbReference type="AlphaFoldDB" id="A0A8J3Q1C1"/>
<proteinExistence type="predicted"/>
<evidence type="ECO:0000256" key="1">
    <source>
        <dbReference type="SAM" id="MobiDB-lite"/>
    </source>
</evidence>
<reference evidence="3 4" key="1">
    <citation type="submission" date="2021-01" db="EMBL/GenBank/DDBJ databases">
        <title>Whole genome shotgun sequence of Planotetraspora kaengkrachanensis NBRC 104272.</title>
        <authorList>
            <person name="Komaki H."/>
            <person name="Tamura T."/>
        </authorList>
    </citation>
    <scope>NUCLEOTIDE SEQUENCE [LARGE SCALE GENOMIC DNA]</scope>
    <source>
        <strain evidence="3 4">NBRC 104272</strain>
    </source>
</reference>
<organism evidence="3 4">
    <name type="scientific">Planotetraspora kaengkrachanensis</name>
    <dbReference type="NCBI Taxonomy" id="575193"/>
    <lineage>
        <taxon>Bacteria</taxon>
        <taxon>Bacillati</taxon>
        <taxon>Actinomycetota</taxon>
        <taxon>Actinomycetes</taxon>
        <taxon>Streptosporangiales</taxon>
        <taxon>Streptosporangiaceae</taxon>
        <taxon>Planotetraspora</taxon>
    </lineage>
</organism>
<feature type="transmembrane region" description="Helical" evidence="2">
    <location>
        <begin position="25"/>
        <end position="43"/>
    </location>
</feature>
<keyword evidence="2" id="KW-0472">Membrane</keyword>
<name>A0A8J3Q1C1_9ACTN</name>
<evidence type="ECO:0000313" key="4">
    <source>
        <dbReference type="Proteomes" id="UP000630097"/>
    </source>
</evidence>
<dbReference type="EMBL" id="BONV01000064">
    <property type="protein sequence ID" value="GIG84932.1"/>
    <property type="molecule type" value="Genomic_DNA"/>
</dbReference>